<evidence type="ECO:0000256" key="3">
    <source>
        <dbReference type="ARBA" id="ARBA00023125"/>
    </source>
</evidence>
<sequence length="482" mass="54673">MPEKFNLGAYLRKMMQNHPSDFETREEHLSANIKALAEFLPTGKESIVQRFISEVSERHAIMATTIANLTNEIDIAKKTGNQDREAELMSLLKQSLTVNQTLASRPAAAPVAPLTVISEPLAPPSTIQQPSKPVAEPRMRISSVIEKHLKDKKATAKDTQSYDKLCRVTRTSLRLFISCFGDMDVRKINGNVVGDFRDALSSLHVNHGRDRAGRSIQEEIDRTLVEGLEPISQKTIKNHLAVISPAWRDLVNREIVPRNPWIGWSFDTSQKVVRRAWTDAELKTLARSKWTTTVMSQKTYAAMVMIAAYSGMRIGEIAYLRNEDITELNGIPCFLIREHVKHGITTWKPKSKAGIRKVPIHSKLLAWGILDLMKPSEEYLLPELKGDESRSRGQSFSSEFSRHKTRIGLPLAVTFHGFRHTVSTRLRNVKADIREIWIDAMLGHEPSHKSMGTINYTTEIEIEHLRDVIELIEYQDDFIINI</sequence>
<name>A0A858JEJ7_9PROT</name>
<keyword evidence="3" id="KW-0238">DNA-binding</keyword>
<dbReference type="AlphaFoldDB" id="A0A858JEJ7"/>
<dbReference type="PANTHER" id="PTHR30349:SF41">
    <property type="entry name" value="INTEGRASE_RECOMBINASE PROTEIN MJ0367-RELATED"/>
    <property type="match status" value="1"/>
</dbReference>
<reference evidence="6 7" key="1">
    <citation type="submission" date="2020-03" db="EMBL/GenBank/DDBJ databases">
        <title>Isolation of cellulose-producing strains, genome characterization and application of the synthesized cellulose films as an economical and sustainable material for piezoelectric sensor construction.</title>
        <authorList>
            <person name="Mangayil R.K."/>
        </authorList>
    </citation>
    <scope>NUCLEOTIDE SEQUENCE [LARGE SCALE GENOMIC DNA]</scope>
    <source>
        <strain evidence="6 7">ENS 9a1a</strain>
    </source>
</reference>
<dbReference type="PANTHER" id="PTHR30349">
    <property type="entry name" value="PHAGE INTEGRASE-RELATED"/>
    <property type="match status" value="1"/>
</dbReference>
<dbReference type="SUPFAM" id="SSF56349">
    <property type="entry name" value="DNA breaking-rejoining enzymes"/>
    <property type="match status" value="1"/>
</dbReference>
<dbReference type="EMBL" id="CP050139">
    <property type="protein sequence ID" value="QIP34360.1"/>
    <property type="molecule type" value="Genomic_DNA"/>
</dbReference>
<dbReference type="InterPro" id="IPR002104">
    <property type="entry name" value="Integrase_catalytic"/>
</dbReference>
<dbReference type="GeneID" id="85020835"/>
<feature type="domain" description="Tyr recombinase" evidence="5">
    <location>
        <begin position="272"/>
        <end position="470"/>
    </location>
</feature>
<evidence type="ECO:0000313" key="7">
    <source>
        <dbReference type="Proteomes" id="UP000502533"/>
    </source>
</evidence>
<accession>A0A858JEJ7</accession>
<keyword evidence="4" id="KW-0233">DNA recombination</keyword>
<evidence type="ECO:0000259" key="5">
    <source>
        <dbReference type="PROSITE" id="PS51898"/>
    </source>
</evidence>
<dbReference type="GO" id="GO:0003677">
    <property type="term" value="F:DNA binding"/>
    <property type="evidence" value="ECO:0007669"/>
    <property type="project" value="UniProtKB-KW"/>
</dbReference>
<dbReference type="Pfam" id="PF00589">
    <property type="entry name" value="Phage_integrase"/>
    <property type="match status" value="1"/>
</dbReference>
<keyword evidence="2" id="KW-0229">DNA integration</keyword>
<keyword evidence="7" id="KW-1185">Reference proteome</keyword>
<comment type="similarity">
    <text evidence="1">Belongs to the 'phage' integrase family.</text>
</comment>
<gene>
    <name evidence="6" type="ORF">GWK63_01585</name>
</gene>
<organism evidence="6 7">
    <name type="scientific">Komagataeibacter rhaeticus</name>
    <dbReference type="NCBI Taxonomy" id="215221"/>
    <lineage>
        <taxon>Bacteria</taxon>
        <taxon>Pseudomonadati</taxon>
        <taxon>Pseudomonadota</taxon>
        <taxon>Alphaproteobacteria</taxon>
        <taxon>Acetobacterales</taxon>
        <taxon>Acetobacteraceae</taxon>
        <taxon>Komagataeibacter</taxon>
    </lineage>
</organism>
<dbReference type="RefSeq" id="WP_007398786.1">
    <property type="nucleotide sequence ID" value="NZ_CP050139.1"/>
</dbReference>
<dbReference type="Gene3D" id="1.10.443.10">
    <property type="entry name" value="Intergrase catalytic core"/>
    <property type="match status" value="1"/>
</dbReference>
<evidence type="ECO:0000256" key="4">
    <source>
        <dbReference type="ARBA" id="ARBA00023172"/>
    </source>
</evidence>
<protein>
    <submittedName>
        <fullName evidence="6">Tyrosine-type recombinase/integrase</fullName>
    </submittedName>
</protein>
<dbReference type="KEGG" id="kre:GWK63_01585"/>
<evidence type="ECO:0000313" key="6">
    <source>
        <dbReference type="EMBL" id="QIP34360.1"/>
    </source>
</evidence>
<dbReference type="PROSITE" id="PS51898">
    <property type="entry name" value="TYR_RECOMBINASE"/>
    <property type="match status" value="1"/>
</dbReference>
<dbReference type="InterPro" id="IPR011010">
    <property type="entry name" value="DNA_brk_join_enz"/>
</dbReference>
<dbReference type="InterPro" id="IPR013762">
    <property type="entry name" value="Integrase-like_cat_sf"/>
</dbReference>
<dbReference type="GO" id="GO:0015074">
    <property type="term" value="P:DNA integration"/>
    <property type="evidence" value="ECO:0007669"/>
    <property type="project" value="UniProtKB-KW"/>
</dbReference>
<dbReference type="GO" id="GO:0006310">
    <property type="term" value="P:DNA recombination"/>
    <property type="evidence" value="ECO:0007669"/>
    <property type="project" value="UniProtKB-KW"/>
</dbReference>
<evidence type="ECO:0000256" key="2">
    <source>
        <dbReference type="ARBA" id="ARBA00022908"/>
    </source>
</evidence>
<dbReference type="Proteomes" id="UP000502533">
    <property type="component" value="Chromosome"/>
</dbReference>
<proteinExistence type="inferred from homology"/>
<dbReference type="InterPro" id="IPR050090">
    <property type="entry name" value="Tyrosine_recombinase_XerCD"/>
</dbReference>
<evidence type="ECO:0000256" key="1">
    <source>
        <dbReference type="ARBA" id="ARBA00008857"/>
    </source>
</evidence>
<dbReference type="Gene3D" id="1.10.150.130">
    <property type="match status" value="1"/>
</dbReference>
<dbReference type="InterPro" id="IPR010998">
    <property type="entry name" value="Integrase_recombinase_N"/>
</dbReference>